<evidence type="ECO:0000256" key="5">
    <source>
        <dbReference type="ARBA" id="ARBA00022889"/>
    </source>
</evidence>
<protein>
    <submittedName>
        <fullName evidence="9">Cadherin domain-containing protein</fullName>
    </submittedName>
</protein>
<dbReference type="CDD" id="cd11304">
    <property type="entry name" value="Cadherin_repeat"/>
    <property type="match status" value="11"/>
</dbReference>
<keyword evidence="5" id="KW-0130">Cell adhesion</keyword>
<dbReference type="Gene3D" id="2.60.40.60">
    <property type="entry name" value="Cadherins"/>
    <property type="match status" value="11"/>
</dbReference>
<dbReference type="PROSITE" id="PS50268">
    <property type="entry name" value="CADHERIN_2"/>
    <property type="match status" value="11"/>
</dbReference>
<keyword evidence="7" id="KW-0472">Membrane</keyword>
<dbReference type="InterPro" id="IPR022409">
    <property type="entry name" value="PKD/Chitinase_dom"/>
</dbReference>
<evidence type="ECO:0000256" key="4">
    <source>
        <dbReference type="ARBA" id="ARBA00022837"/>
    </source>
</evidence>
<dbReference type="InterPro" id="IPR006644">
    <property type="entry name" value="Cadg"/>
</dbReference>
<dbReference type="RefSeq" id="WP_272180888.1">
    <property type="nucleotide sequence ID" value="NZ_JAQOMS010000002.1"/>
</dbReference>
<feature type="domain" description="Cadherin" evidence="8">
    <location>
        <begin position="524"/>
        <end position="606"/>
    </location>
</feature>
<feature type="domain" description="Cadherin" evidence="8">
    <location>
        <begin position="1119"/>
        <end position="1209"/>
    </location>
</feature>
<organism evidence="9 10">
    <name type="scientific">Psychrosphaera algicola</name>
    <dbReference type="NCBI Taxonomy" id="3023714"/>
    <lineage>
        <taxon>Bacteria</taxon>
        <taxon>Pseudomonadati</taxon>
        <taxon>Pseudomonadota</taxon>
        <taxon>Gammaproteobacteria</taxon>
        <taxon>Alteromonadales</taxon>
        <taxon>Pseudoalteromonadaceae</taxon>
        <taxon>Psychrosphaera</taxon>
    </lineage>
</organism>
<dbReference type="Proteomes" id="UP001528411">
    <property type="component" value="Unassembled WGS sequence"/>
</dbReference>
<keyword evidence="4" id="KW-0106">Calcium</keyword>
<proteinExistence type="predicted"/>
<comment type="caution">
    <text evidence="9">The sequence shown here is derived from an EMBL/GenBank/DDBJ whole genome shotgun (WGS) entry which is preliminary data.</text>
</comment>
<evidence type="ECO:0000256" key="7">
    <source>
        <dbReference type="ARBA" id="ARBA00023136"/>
    </source>
</evidence>
<evidence type="ECO:0000313" key="9">
    <source>
        <dbReference type="EMBL" id="MDC2889460.1"/>
    </source>
</evidence>
<dbReference type="Gene3D" id="2.60.40.3440">
    <property type="match status" value="2"/>
</dbReference>
<reference evidence="9 10" key="1">
    <citation type="submission" date="2023-01" db="EMBL/GenBank/DDBJ databases">
        <title>Psychrosphaera sp. nov., isolated from marine algae.</title>
        <authorList>
            <person name="Bayburt H."/>
            <person name="Choi B.J."/>
            <person name="Kim J.M."/>
            <person name="Choi D.G."/>
            <person name="Jeon C.O."/>
        </authorList>
    </citation>
    <scope>NUCLEOTIDE SEQUENCE [LARGE SCALE GENOMIC DNA]</scope>
    <source>
        <strain evidence="9 10">G1-22</strain>
    </source>
</reference>
<gene>
    <name evidence="9" type="ORF">PN838_12585</name>
</gene>
<evidence type="ECO:0000313" key="10">
    <source>
        <dbReference type="Proteomes" id="UP001528411"/>
    </source>
</evidence>
<feature type="domain" description="Cadherin" evidence="8">
    <location>
        <begin position="1008"/>
        <end position="1107"/>
    </location>
</feature>
<dbReference type="InterPro" id="IPR015919">
    <property type="entry name" value="Cadherin-like_sf"/>
</dbReference>
<evidence type="ECO:0000256" key="3">
    <source>
        <dbReference type="ARBA" id="ARBA00022737"/>
    </source>
</evidence>
<dbReference type="Pfam" id="PF17963">
    <property type="entry name" value="Big_9"/>
    <property type="match status" value="3"/>
</dbReference>
<keyword evidence="3" id="KW-0677">Repeat</keyword>
<dbReference type="PANTHER" id="PTHR24025:SF31">
    <property type="entry name" value="NEURAL-CADHERIN"/>
    <property type="match status" value="1"/>
</dbReference>
<feature type="domain" description="Cadherin" evidence="8">
    <location>
        <begin position="717"/>
        <end position="807"/>
    </location>
</feature>
<dbReference type="InterPro" id="IPR050971">
    <property type="entry name" value="Cadherin-domain_protein"/>
</dbReference>
<name>A0ABT5FFQ8_9GAMM</name>
<dbReference type="PRINTS" id="PR00205">
    <property type="entry name" value="CADHERIN"/>
</dbReference>
<dbReference type="SUPFAM" id="SSF49313">
    <property type="entry name" value="Cadherin-like"/>
    <property type="match status" value="11"/>
</dbReference>
<evidence type="ECO:0000256" key="1">
    <source>
        <dbReference type="ARBA" id="ARBA00004370"/>
    </source>
</evidence>
<comment type="subcellular location">
    <subcellularLocation>
        <location evidence="1">Membrane</location>
    </subcellularLocation>
</comment>
<dbReference type="InterPro" id="IPR002126">
    <property type="entry name" value="Cadherin-like_dom"/>
</dbReference>
<dbReference type="SMART" id="SM00736">
    <property type="entry name" value="CADG"/>
    <property type="match status" value="4"/>
</dbReference>
<sequence>MATLLPTLLAQLAKAIVEVTTPDFNGYPPITVNDQFQLNEDSLLVVSSENSITNNDFDEDTAMSEIILTLMQTTQNGTLLLASDGTFSYQPNPNFFGLDTFQYQLADEKDNATSATVELTVVAQNDIPTALNDSYKLTNDATSQVHRSFGVLANDTDIDGDNINVDLSSVTQPSFGEVVMAENGSFSYTANSDFVGTDSFSYRVSDGSLLSSITTVSINVVDVIATTEDITPIEIALADISDQLPNNATLNTVSASNGTATFSNGVVQYIPEIGFDGIDNLLLVFDFEDGEFEVNLPVRVNLSNQAPLFISSEQVTLSENATINSLVIAVLIEDEDVENSTFTLSDDSNTFAIDQNSGQITLVAPVNFEQISSYQISVIAEDPLGVTASQNITVSIIDVPEAPMITSNSALTIDEHLAAGTLIYSPIVFDGDNETEFTFALANGGDAFSIDPNTGAITIDNQASVDFETSPTFNTVITVTDSTSLSNDFAFTISLLDVNEAPSISSHTLLIESLVESFSEPQTTAFITIEATEYDLSDTLTWTLTGSSNFAIDAQTGEISIIANAAFDFETTPLYSLSVTATDQAGLSDSYDIQVSVTNENEPPMITSDSAVSINENISSGTLIYTPVVTDGDNETEFTFALANGGDAFSIDPNTGAITIDNQASVDFETSPSFDTVITVSDASNLSTDFDLAITLVNVNEAPEITSHTMLIDPLLESFSPESATSFITFDALDVDAPDTLTWTLTGSSNFAIDAQTGEISIIANAVFDFETTPLYTLSVTATDQAGLSDSYDIQVSVANENEPPMITSDSAVSINENISSGTLIYTPFVTDGDNETEFTFALANGGDAFSIDPNTGAITIDNQASVDFETTPTFNTVITVTDSSSLSNDFAFTISLLDVNEAPSISSHTLLIESLVESFSEPQATAFITIEATEHDLSDTLTWTLTGSSNFAIDAQTGEISIIANATFDFETTPLYTLSVTATDQAGLSDSYDIQVSVTNENEPPMIKSASTVSINENISSGTLIYTPIVTDGDNETEFTFALANGGDAFSINPTTGEITVNNQASVDFETSPSFDTVITVSDASNLSTDFDLAITLVNVNEAPEITSHTMLIDPLLESFSPESATSFITFDALDVDAPDTLTWTLTGSSQFSIDALTGEISIIANAAFDFETTPLYTLSVTATDQAGLSDSYDIQVSVTNENEPPMITSDSAVSINENISSGTLIYTPVVTDGDNETEFTFALANGGDAFSIDPNTGAITIDNQASVDFETSPSFDTVITVSDASNLSTDFDLAITLVNVNEAPEITSHTMLIDPLLESFSPESATSFITFDALDVDAPDTLTWTLTGSSSFAIDAQTGEISIIANATFDFETTPLYSLNVTVTDLAGLTDSYDLDVSITNENEAPIAVDDVASVVNYDSVEIYALENDSDPEEDALSIVNASAENGSVSIVEGAYLVYIPNADITSDIVSYTVSDEQGLETVAQIQVTVTPLSLAGQHDINGDQVDDIDVTYDSDNDAWSFAVANHVESAFEIIDNKQYPFELESDNTSIYTTLSDQSEHNFGIVIDEMLYYVTIPLLDTMASLQIDFNATDLTTLLTDVDLLGEFILSKPTYSGKNAFQRIAVNPLEVSGASIIFDDTFGVKTGSYTYDNGQEEFTWALNGNDLSITLTSPKVDEETVSIDELLELNAIDQTTYDTYVANNGSSDAEVTVSIETTSLTLSLVKNRALYLDVIESFEAIYNLPSELGSGSVQVNEEDKSYRLYRRPTIGTYTFSNLSGNVVLPLFDLSKSDYEQTAINAFFDVNGSGSLVDYRSQFQLEH</sequence>
<feature type="domain" description="Cadherin" evidence="8">
    <location>
        <begin position="807"/>
        <end position="906"/>
    </location>
</feature>
<keyword evidence="6" id="KW-1133">Transmembrane helix</keyword>
<dbReference type="SMART" id="SM00089">
    <property type="entry name" value="PKD"/>
    <property type="match status" value="5"/>
</dbReference>
<feature type="domain" description="Cadherin" evidence="8">
    <location>
        <begin position="926"/>
        <end position="1008"/>
    </location>
</feature>
<dbReference type="SMART" id="SM00112">
    <property type="entry name" value="CA"/>
    <property type="match status" value="11"/>
</dbReference>
<feature type="domain" description="Cadherin" evidence="8">
    <location>
        <begin position="309"/>
        <end position="405"/>
    </location>
</feature>
<feature type="domain" description="Cadherin" evidence="8">
    <location>
        <begin position="1320"/>
        <end position="1410"/>
    </location>
</feature>
<feature type="domain" description="Cadherin" evidence="8">
    <location>
        <begin position="1209"/>
        <end position="1308"/>
    </location>
</feature>
<dbReference type="EMBL" id="JAQOMS010000002">
    <property type="protein sequence ID" value="MDC2889460.1"/>
    <property type="molecule type" value="Genomic_DNA"/>
</dbReference>
<feature type="domain" description="Cadherin" evidence="8">
    <location>
        <begin position="606"/>
        <end position="705"/>
    </location>
</feature>
<evidence type="ECO:0000259" key="8">
    <source>
        <dbReference type="PROSITE" id="PS50268"/>
    </source>
</evidence>
<dbReference type="NCBIfam" id="NF012211">
    <property type="entry name" value="tand_rpt_95"/>
    <property type="match status" value="2"/>
</dbReference>
<keyword evidence="10" id="KW-1185">Reference proteome</keyword>
<dbReference type="PANTHER" id="PTHR24025">
    <property type="entry name" value="DESMOGLEIN FAMILY MEMBER"/>
    <property type="match status" value="1"/>
</dbReference>
<evidence type="ECO:0000256" key="6">
    <source>
        <dbReference type="ARBA" id="ARBA00022989"/>
    </source>
</evidence>
<evidence type="ECO:0000256" key="2">
    <source>
        <dbReference type="ARBA" id="ARBA00022692"/>
    </source>
</evidence>
<keyword evidence="2" id="KW-0812">Transmembrane</keyword>
<accession>A0ABT5FFQ8</accession>
<dbReference type="Pfam" id="PF00028">
    <property type="entry name" value="Cadherin"/>
    <property type="match status" value="2"/>
</dbReference>
<feature type="domain" description="Cadherin" evidence="8">
    <location>
        <begin position="405"/>
        <end position="504"/>
    </location>
</feature>